<evidence type="ECO:0000313" key="4">
    <source>
        <dbReference type="Proteomes" id="UP000743370"/>
    </source>
</evidence>
<reference evidence="1 4" key="3">
    <citation type="submission" date="2020-05" db="EMBL/GenBank/DDBJ databases">
        <title>Vigna angularis (adzuki bean) Var. LongXiaoDou No. 4 denovo assembly.</title>
        <authorList>
            <person name="Xiang H."/>
        </authorList>
    </citation>
    <scope>NUCLEOTIDE SEQUENCE [LARGE SCALE GENOMIC DNA]</scope>
    <source>
        <tissue evidence="1">Leaf</tissue>
    </source>
</reference>
<dbReference type="AlphaFoldDB" id="A0A0L9VEB3"/>
<reference evidence="2" key="2">
    <citation type="submission" date="2015-02" db="EMBL/GenBank/DDBJ databases">
        <authorList>
            <person name="Chooi Y.-H."/>
        </authorList>
    </citation>
    <scope>NUCLEOTIDE SEQUENCE</scope>
    <source>
        <tissue evidence="2">Seedling</tissue>
    </source>
</reference>
<evidence type="ECO:0000313" key="2">
    <source>
        <dbReference type="EMBL" id="KOM53401.1"/>
    </source>
</evidence>
<evidence type="ECO:0000313" key="3">
    <source>
        <dbReference type="Proteomes" id="UP000053144"/>
    </source>
</evidence>
<proteinExistence type="predicted"/>
<name>A0A0L9VEB3_PHAAN</name>
<reference evidence="3" key="1">
    <citation type="journal article" date="2015" name="Proc. Natl. Acad. Sci. U.S.A.">
        <title>Genome sequencing of adzuki bean (Vigna angularis) provides insight into high starch and low fat accumulation and domestication.</title>
        <authorList>
            <person name="Yang K."/>
            <person name="Tian Z."/>
            <person name="Chen C."/>
            <person name="Luo L."/>
            <person name="Zhao B."/>
            <person name="Wang Z."/>
            <person name="Yu L."/>
            <person name="Li Y."/>
            <person name="Sun Y."/>
            <person name="Li W."/>
            <person name="Chen Y."/>
            <person name="Li Y."/>
            <person name="Zhang Y."/>
            <person name="Ai D."/>
            <person name="Zhao J."/>
            <person name="Shang C."/>
            <person name="Ma Y."/>
            <person name="Wu B."/>
            <person name="Wang M."/>
            <person name="Gao L."/>
            <person name="Sun D."/>
            <person name="Zhang P."/>
            <person name="Guo F."/>
            <person name="Wang W."/>
            <person name="Li Y."/>
            <person name="Wang J."/>
            <person name="Varshney R.K."/>
            <person name="Wang J."/>
            <person name="Ling H.Q."/>
            <person name="Wan P."/>
        </authorList>
    </citation>
    <scope>NUCLEOTIDE SEQUENCE</scope>
    <source>
        <strain evidence="3">cv. Jingnong 6</strain>
    </source>
</reference>
<dbReference type="EMBL" id="JABFOF010000006">
    <property type="protein sequence ID" value="KAG2395696.1"/>
    <property type="molecule type" value="Genomic_DNA"/>
</dbReference>
<organism evidence="2 3">
    <name type="scientific">Phaseolus angularis</name>
    <name type="common">Azuki bean</name>
    <name type="synonym">Vigna angularis</name>
    <dbReference type="NCBI Taxonomy" id="3914"/>
    <lineage>
        <taxon>Eukaryota</taxon>
        <taxon>Viridiplantae</taxon>
        <taxon>Streptophyta</taxon>
        <taxon>Embryophyta</taxon>
        <taxon>Tracheophyta</taxon>
        <taxon>Spermatophyta</taxon>
        <taxon>Magnoliopsida</taxon>
        <taxon>eudicotyledons</taxon>
        <taxon>Gunneridae</taxon>
        <taxon>Pentapetalae</taxon>
        <taxon>rosids</taxon>
        <taxon>fabids</taxon>
        <taxon>Fabales</taxon>
        <taxon>Fabaceae</taxon>
        <taxon>Papilionoideae</taxon>
        <taxon>50 kb inversion clade</taxon>
        <taxon>NPAAA clade</taxon>
        <taxon>indigoferoid/millettioid clade</taxon>
        <taxon>Phaseoleae</taxon>
        <taxon>Vigna</taxon>
    </lineage>
</organism>
<dbReference type="Proteomes" id="UP000053144">
    <property type="component" value="Chromosome 9"/>
</dbReference>
<dbReference type="Proteomes" id="UP000743370">
    <property type="component" value="Unassembled WGS sequence"/>
</dbReference>
<gene>
    <name evidence="1" type="ORF">HKW66_Vig0069280</name>
    <name evidence="2" type="ORF">LR48_Vigan09g206000</name>
</gene>
<accession>A0A0L9VEB3</accession>
<dbReference type="EMBL" id="CM003379">
    <property type="protein sequence ID" value="KOM53401.1"/>
    <property type="molecule type" value="Genomic_DNA"/>
</dbReference>
<protein>
    <submittedName>
        <fullName evidence="2">Uncharacterized protein</fullName>
    </submittedName>
</protein>
<evidence type="ECO:0000313" key="1">
    <source>
        <dbReference type="EMBL" id="KAG2395696.1"/>
    </source>
</evidence>
<dbReference type="Gramene" id="KOM53401">
    <property type="protein sequence ID" value="KOM53401"/>
    <property type="gene ID" value="LR48_Vigan09g206000"/>
</dbReference>
<sequence>MVQKEEGAVIRELLVVVVVEEETLLNYKKAGKGRFCEAVSILVVSVPVSDNHGTIDAKELNVAMRYCCCS</sequence>